<dbReference type="STRING" id="1890364.A0A2P6NWH8"/>
<dbReference type="PANTHER" id="PTHR24007">
    <property type="entry name" value="BRCA1-ASSOCIATED PROTEIN"/>
    <property type="match status" value="1"/>
</dbReference>
<dbReference type="InterPro" id="IPR011422">
    <property type="entry name" value="BRAP2/ETP1_RRM"/>
</dbReference>
<dbReference type="PROSITE" id="PS50271">
    <property type="entry name" value="ZF_UBP"/>
    <property type="match status" value="1"/>
</dbReference>
<evidence type="ECO:0000256" key="1">
    <source>
        <dbReference type="ARBA" id="ARBA00022723"/>
    </source>
</evidence>
<dbReference type="GO" id="GO:0005737">
    <property type="term" value="C:cytoplasm"/>
    <property type="evidence" value="ECO:0007669"/>
    <property type="project" value="TreeGrafter"/>
</dbReference>
<proteinExistence type="predicted"/>
<reference evidence="8 9" key="1">
    <citation type="journal article" date="2018" name="Genome Biol. Evol.">
        <title>Multiple Roots of Fruiting Body Formation in Amoebozoa.</title>
        <authorList>
            <person name="Hillmann F."/>
            <person name="Forbes G."/>
            <person name="Novohradska S."/>
            <person name="Ferling I."/>
            <person name="Riege K."/>
            <person name="Groth M."/>
            <person name="Westermann M."/>
            <person name="Marz M."/>
            <person name="Spaller T."/>
            <person name="Winckler T."/>
            <person name="Schaap P."/>
            <person name="Glockner G."/>
        </authorList>
    </citation>
    <scope>NUCLEOTIDE SEQUENCE [LARGE SCALE GENOMIC DNA]</scope>
    <source>
        <strain evidence="8 9">Jena</strain>
    </source>
</reference>
<dbReference type="InterPro" id="IPR001607">
    <property type="entry name" value="Znf_UBP"/>
</dbReference>
<evidence type="ECO:0000256" key="4">
    <source>
        <dbReference type="PROSITE-ProRule" id="PRU00502"/>
    </source>
</evidence>
<dbReference type="InterPro" id="IPR047243">
    <property type="entry name" value="RING-H2_BRAP2"/>
</dbReference>
<dbReference type="Pfam" id="PF07576">
    <property type="entry name" value="BRAP2"/>
    <property type="match status" value="1"/>
</dbReference>
<accession>A0A2P6NWH8</accession>
<dbReference type="PROSITE" id="PS50089">
    <property type="entry name" value="ZF_RING_2"/>
    <property type="match status" value="1"/>
</dbReference>
<keyword evidence="9" id="KW-1185">Reference proteome</keyword>
<evidence type="ECO:0000256" key="5">
    <source>
        <dbReference type="SAM" id="Coils"/>
    </source>
</evidence>
<dbReference type="Gene3D" id="3.30.40.10">
    <property type="entry name" value="Zinc/RING finger domain, C3HC4 (zinc finger)"/>
    <property type="match status" value="2"/>
</dbReference>
<dbReference type="GO" id="GO:0007265">
    <property type="term" value="P:Ras protein signal transduction"/>
    <property type="evidence" value="ECO:0007669"/>
    <property type="project" value="TreeGrafter"/>
</dbReference>
<dbReference type="CDD" id="cd16457">
    <property type="entry name" value="RING-H2_BRAP2"/>
    <property type="match status" value="1"/>
</dbReference>
<keyword evidence="2 4" id="KW-0863">Zinc-finger</keyword>
<evidence type="ECO:0000313" key="8">
    <source>
        <dbReference type="EMBL" id="PRP88322.1"/>
    </source>
</evidence>
<sequence>MSVRDGPRPRRNTIHEVPSELKHSLVYDDVEDGDDEFDEEMKRQLANGTIEFVSGNPAVELSEGVIYSLKEKFVDTKLSPDSRHSNLPSKRGLICCVLGVPSFSTPSDFARFTGPHIRNISHMRVLRHTKTDKTYMVVLRFFTREGADSFYNDLNNKQFVSMEPEVCTVLFVSSIVFSKPAGSTFPETSQEQPLCPVCLERFEESSSGVLTVLCHHTFHSGCLSKWKGGDSCPVCRFSQQPEGQAPVCFNCSNNSSLWICIICGNVGCGRYLNSHAREHYNETKHRYALELSTSRTWDYEDDTYVHRLATNKSDGGLVVIEGTETSQGENTEDKVESLSLEYSYAMESQCKYFEEQMYRLKVEKENKIDLLKQEVEGVVRANGEKGKHLHWMKEEKKRLDKNTKALEVKMRDKLKEVKKLYGWVGLMMGQMEELKSLNNIMKHTQQQLRSKITKEMEDMQVIEKKIREVESQNELLIQKCS</sequence>
<dbReference type="Pfam" id="PF13639">
    <property type="entry name" value="zf-RING_2"/>
    <property type="match status" value="1"/>
</dbReference>
<evidence type="ECO:0000256" key="3">
    <source>
        <dbReference type="ARBA" id="ARBA00022833"/>
    </source>
</evidence>
<name>A0A2P6NWH8_9EUKA</name>
<feature type="coiled-coil region" evidence="5">
    <location>
        <begin position="361"/>
        <end position="416"/>
    </location>
</feature>
<gene>
    <name evidence="8" type="ORF">PROFUN_03431</name>
</gene>
<dbReference type="InterPro" id="IPR013083">
    <property type="entry name" value="Znf_RING/FYVE/PHD"/>
</dbReference>
<evidence type="ECO:0000313" key="9">
    <source>
        <dbReference type="Proteomes" id="UP000241769"/>
    </source>
</evidence>
<dbReference type="SMART" id="SM00184">
    <property type="entry name" value="RING"/>
    <property type="match status" value="1"/>
</dbReference>
<dbReference type="InterPro" id="IPR001841">
    <property type="entry name" value="Znf_RING"/>
</dbReference>
<dbReference type="EMBL" id="MDYQ01000012">
    <property type="protein sequence ID" value="PRP88322.1"/>
    <property type="molecule type" value="Genomic_DNA"/>
</dbReference>
<evidence type="ECO:0000259" key="6">
    <source>
        <dbReference type="PROSITE" id="PS50089"/>
    </source>
</evidence>
<keyword evidence="5" id="KW-0175">Coiled coil</keyword>
<organism evidence="8 9">
    <name type="scientific">Planoprotostelium fungivorum</name>
    <dbReference type="NCBI Taxonomy" id="1890364"/>
    <lineage>
        <taxon>Eukaryota</taxon>
        <taxon>Amoebozoa</taxon>
        <taxon>Evosea</taxon>
        <taxon>Variosea</taxon>
        <taxon>Cavosteliida</taxon>
        <taxon>Cavosteliaceae</taxon>
        <taxon>Planoprotostelium</taxon>
    </lineage>
</organism>
<keyword evidence="3" id="KW-0862">Zinc</keyword>
<dbReference type="AlphaFoldDB" id="A0A2P6NWH8"/>
<dbReference type="GO" id="GO:0008270">
    <property type="term" value="F:zinc ion binding"/>
    <property type="evidence" value="ECO:0007669"/>
    <property type="project" value="UniProtKB-KW"/>
</dbReference>
<dbReference type="PANTHER" id="PTHR24007:SF7">
    <property type="entry name" value="BRCA1-ASSOCIATED PROTEIN"/>
    <property type="match status" value="1"/>
</dbReference>
<feature type="coiled-coil region" evidence="5">
    <location>
        <begin position="452"/>
        <end position="479"/>
    </location>
</feature>
<comment type="caution">
    <text evidence="8">The sequence shown here is derived from an EMBL/GenBank/DDBJ whole genome shotgun (WGS) entry which is preliminary data.</text>
</comment>
<protein>
    <submittedName>
        <fullName evidence="8">BRCA1 associated protein-like</fullName>
    </submittedName>
</protein>
<dbReference type="CDD" id="cd12437">
    <property type="entry name" value="RRM_BRAP2_like"/>
    <property type="match status" value="1"/>
</dbReference>
<keyword evidence="1" id="KW-0479">Metal-binding</keyword>
<dbReference type="SMART" id="SM00290">
    <property type="entry name" value="ZnF_UBP"/>
    <property type="match status" value="1"/>
</dbReference>
<dbReference type="GO" id="GO:0016567">
    <property type="term" value="P:protein ubiquitination"/>
    <property type="evidence" value="ECO:0007669"/>
    <property type="project" value="TreeGrafter"/>
</dbReference>
<dbReference type="Proteomes" id="UP000241769">
    <property type="component" value="Unassembled WGS sequence"/>
</dbReference>
<dbReference type="Pfam" id="PF02148">
    <property type="entry name" value="zf-UBP"/>
    <property type="match status" value="1"/>
</dbReference>
<dbReference type="FunCoup" id="A0A2P6NWH8">
    <property type="interactions" value="653"/>
</dbReference>
<dbReference type="GO" id="GO:0061630">
    <property type="term" value="F:ubiquitin protein ligase activity"/>
    <property type="evidence" value="ECO:0007669"/>
    <property type="project" value="TreeGrafter"/>
</dbReference>
<evidence type="ECO:0000259" key="7">
    <source>
        <dbReference type="PROSITE" id="PS50271"/>
    </source>
</evidence>
<dbReference type="InParanoid" id="A0A2P6NWH8"/>
<evidence type="ECO:0000256" key="2">
    <source>
        <dbReference type="ARBA" id="ARBA00022771"/>
    </source>
</evidence>
<feature type="domain" description="UBP-type" evidence="7">
    <location>
        <begin position="230"/>
        <end position="324"/>
    </location>
</feature>
<feature type="domain" description="RING-type" evidence="6">
    <location>
        <begin position="195"/>
        <end position="236"/>
    </location>
</feature>
<dbReference type="SUPFAM" id="SSF57850">
    <property type="entry name" value="RING/U-box"/>
    <property type="match status" value="2"/>
</dbReference>
<dbReference type="OrthoDB" id="273556at2759"/>